<dbReference type="OrthoDB" id="5416547at2"/>
<evidence type="ECO:0000256" key="1">
    <source>
        <dbReference type="ARBA" id="ARBA00009437"/>
    </source>
</evidence>
<organism evidence="6 7">
    <name type="scientific">Anaeromyxobacter dehalogenans (strain 2CP-C)</name>
    <dbReference type="NCBI Taxonomy" id="290397"/>
    <lineage>
        <taxon>Bacteria</taxon>
        <taxon>Pseudomonadati</taxon>
        <taxon>Myxococcota</taxon>
        <taxon>Myxococcia</taxon>
        <taxon>Myxococcales</taxon>
        <taxon>Cystobacterineae</taxon>
        <taxon>Anaeromyxobacteraceae</taxon>
        <taxon>Anaeromyxobacter</taxon>
    </lineage>
</organism>
<keyword evidence="4" id="KW-0804">Transcription</keyword>
<dbReference type="InterPro" id="IPR005119">
    <property type="entry name" value="LysR_subst-bd"/>
</dbReference>
<accession>Q2INE1</accession>
<comment type="similarity">
    <text evidence="1">Belongs to the LysR transcriptional regulatory family.</text>
</comment>
<evidence type="ECO:0000313" key="7">
    <source>
        <dbReference type="Proteomes" id="UP000001935"/>
    </source>
</evidence>
<evidence type="ECO:0000313" key="6">
    <source>
        <dbReference type="EMBL" id="ABC80325.1"/>
    </source>
</evidence>
<dbReference type="Gene3D" id="3.40.190.290">
    <property type="match status" value="1"/>
</dbReference>
<evidence type="ECO:0000256" key="2">
    <source>
        <dbReference type="ARBA" id="ARBA00023015"/>
    </source>
</evidence>
<dbReference type="GO" id="GO:0003700">
    <property type="term" value="F:DNA-binding transcription factor activity"/>
    <property type="evidence" value="ECO:0007669"/>
    <property type="project" value="InterPro"/>
</dbReference>
<evidence type="ECO:0000256" key="4">
    <source>
        <dbReference type="ARBA" id="ARBA00023163"/>
    </source>
</evidence>
<dbReference type="KEGG" id="ade:Adeh_0549"/>
<evidence type="ECO:0000259" key="5">
    <source>
        <dbReference type="PROSITE" id="PS50931"/>
    </source>
</evidence>
<dbReference type="Pfam" id="PF00126">
    <property type="entry name" value="HTH_1"/>
    <property type="match status" value="1"/>
</dbReference>
<dbReference type="SUPFAM" id="SSF53850">
    <property type="entry name" value="Periplasmic binding protein-like II"/>
    <property type="match status" value="1"/>
</dbReference>
<dbReference type="PANTHER" id="PTHR30537">
    <property type="entry name" value="HTH-TYPE TRANSCRIPTIONAL REGULATOR"/>
    <property type="match status" value="1"/>
</dbReference>
<dbReference type="AlphaFoldDB" id="Q2INE1"/>
<dbReference type="SUPFAM" id="SSF46785">
    <property type="entry name" value="Winged helix' DNA-binding domain"/>
    <property type="match status" value="1"/>
</dbReference>
<dbReference type="InterPro" id="IPR000847">
    <property type="entry name" value="LysR_HTH_N"/>
</dbReference>
<dbReference type="PANTHER" id="PTHR30537:SF5">
    <property type="entry name" value="HTH-TYPE TRANSCRIPTIONAL ACTIVATOR TTDR-RELATED"/>
    <property type="match status" value="1"/>
</dbReference>
<dbReference type="Pfam" id="PF03466">
    <property type="entry name" value="LysR_substrate"/>
    <property type="match status" value="1"/>
</dbReference>
<name>Q2INE1_ANADE</name>
<dbReference type="Gene3D" id="1.10.10.10">
    <property type="entry name" value="Winged helix-like DNA-binding domain superfamily/Winged helix DNA-binding domain"/>
    <property type="match status" value="1"/>
</dbReference>
<dbReference type="InterPro" id="IPR036390">
    <property type="entry name" value="WH_DNA-bd_sf"/>
</dbReference>
<keyword evidence="2" id="KW-0805">Transcription regulation</keyword>
<dbReference type="eggNOG" id="COG0583">
    <property type="taxonomic scope" value="Bacteria"/>
</dbReference>
<feature type="domain" description="HTH lysR-type" evidence="5">
    <location>
        <begin position="1"/>
        <end position="59"/>
    </location>
</feature>
<dbReference type="RefSeq" id="WP_011419608.1">
    <property type="nucleotide sequence ID" value="NC_007760.1"/>
</dbReference>
<dbReference type="GO" id="GO:0043565">
    <property type="term" value="F:sequence-specific DNA binding"/>
    <property type="evidence" value="ECO:0007669"/>
    <property type="project" value="TreeGrafter"/>
</dbReference>
<dbReference type="PROSITE" id="PS50931">
    <property type="entry name" value="HTH_LYSR"/>
    <property type="match status" value="1"/>
</dbReference>
<gene>
    <name evidence="6" type="ordered locus">Adeh_0549</name>
</gene>
<evidence type="ECO:0000256" key="3">
    <source>
        <dbReference type="ARBA" id="ARBA00023125"/>
    </source>
</evidence>
<sequence length="322" mass="33959">MDRLHQLQVFVAVADAGGFARAGARLRLSPPAVTRAVAALEARVGARLFNRTTRTVRPTEAGLRFLEPARRVLADLETAEREAAGEGAAPSGHLTLTASVTFGRWALAPVVRAFLRAQPGVGATLVLVDRVVNLVEEGVDVAVRIGQLPDSDLVARKVGEIRRVLVASPAYLRAHGAPASPARLREHAAIAFTGLQPGREWRFADGGRQVAVPVAPRLVVNDALAALDAAEAGDGLTLALSYMVAERIAAGRLVPVLGRFAPPPVPVQLVHPHARLVAPKVRAFVDFAAPRLAAAIAALPAIPERPARSARSARRTARASRA</sequence>
<dbReference type="EMBL" id="CP000251">
    <property type="protein sequence ID" value="ABC80325.1"/>
    <property type="molecule type" value="Genomic_DNA"/>
</dbReference>
<reference evidence="6 7" key="1">
    <citation type="submission" date="2006-01" db="EMBL/GenBank/DDBJ databases">
        <title>Complete sequence of Anaeromyxobacter dehalogenans 2CP-C.</title>
        <authorList>
            <consortium name="US DOE Joint Genome Institute"/>
            <person name="Copeland A."/>
            <person name="Lucas S."/>
            <person name="Lapidus A."/>
            <person name="Barry K."/>
            <person name="Detter J.C."/>
            <person name="Glavina T."/>
            <person name="Hammon N."/>
            <person name="Israni S."/>
            <person name="Pitluck S."/>
            <person name="Brettin T."/>
            <person name="Bruce D."/>
            <person name="Han C."/>
            <person name="Tapia R."/>
            <person name="Gilna P."/>
            <person name="Kiss H."/>
            <person name="Schmutz J."/>
            <person name="Larimer F."/>
            <person name="Land M."/>
            <person name="Kyrpides N."/>
            <person name="Anderson I."/>
            <person name="Sanford R.A."/>
            <person name="Ritalahti K.M."/>
            <person name="Thomas H.S."/>
            <person name="Kirby J.R."/>
            <person name="Zhulin I.B."/>
            <person name="Loeffler F.E."/>
            <person name="Richardson P."/>
        </authorList>
    </citation>
    <scope>NUCLEOTIDE SEQUENCE [LARGE SCALE GENOMIC DNA]</scope>
    <source>
        <strain evidence="6 7">2CP-C</strain>
    </source>
</reference>
<dbReference type="HOGENOM" id="CLU_039613_16_3_7"/>
<dbReference type="InterPro" id="IPR058163">
    <property type="entry name" value="LysR-type_TF_proteobact-type"/>
</dbReference>
<keyword evidence="3" id="KW-0238">DNA-binding</keyword>
<dbReference type="FunFam" id="1.10.10.10:FF:000001">
    <property type="entry name" value="LysR family transcriptional regulator"/>
    <property type="match status" value="1"/>
</dbReference>
<dbReference type="Proteomes" id="UP000001935">
    <property type="component" value="Chromosome"/>
</dbReference>
<protein>
    <submittedName>
        <fullName evidence="6">Transcriptional regulator, LysR family</fullName>
    </submittedName>
</protein>
<dbReference type="GO" id="GO:0006351">
    <property type="term" value="P:DNA-templated transcription"/>
    <property type="evidence" value="ECO:0007669"/>
    <property type="project" value="TreeGrafter"/>
</dbReference>
<proteinExistence type="inferred from homology"/>
<dbReference type="InterPro" id="IPR036388">
    <property type="entry name" value="WH-like_DNA-bd_sf"/>
</dbReference>
<dbReference type="STRING" id="290397.Adeh_0549"/>